<dbReference type="AlphaFoldDB" id="A0AAD9I8P2"/>
<feature type="compositionally biased region" description="Basic and acidic residues" evidence="1">
    <location>
        <begin position="7"/>
        <end position="16"/>
    </location>
</feature>
<feature type="compositionally biased region" description="Gly residues" evidence="1">
    <location>
        <begin position="83"/>
        <end position="93"/>
    </location>
</feature>
<feature type="compositionally biased region" description="Basic and acidic residues" evidence="1">
    <location>
        <begin position="128"/>
        <end position="137"/>
    </location>
</feature>
<feature type="compositionally biased region" description="Low complexity" evidence="1">
    <location>
        <begin position="158"/>
        <end position="170"/>
    </location>
</feature>
<feature type="compositionally biased region" description="Polar residues" evidence="1">
    <location>
        <begin position="98"/>
        <end position="110"/>
    </location>
</feature>
<accession>A0AAD9I8P2</accession>
<comment type="caution">
    <text evidence="2">The sequence shown here is derived from an EMBL/GenBank/DDBJ whole genome shotgun (WGS) entry which is preliminary data.</text>
</comment>
<dbReference type="EMBL" id="JAQQPM010000006">
    <property type="protein sequence ID" value="KAK2073208.1"/>
    <property type="molecule type" value="Genomic_DNA"/>
</dbReference>
<sequence length="275" mass="27112">MSGIINKIKDAVDPKSNHGPHPASTSASGTHPHGTQAGNTVTGTTGYGNTGVAEGTHGPHSSRIGNAVDPRVDSDRDHRAAGLGAGTGAGYTGTGVTNSGLGSSNHTSGVPQGMHGPHSSRIANTLDPRVDSDRDGSHTMGSTTGTHTGMTGPGAGYGNTSTTTGTTGVGHSHHGISGHGPSIHASGAPEGSVGPHGSRVANAMDPLVDSDLDGSHRTVGHHHSTGPMAGMHGTSAGVGGIAEFQPGPAPNTAGPHKSDLLNKMDPRVDSKQGGL</sequence>
<protein>
    <submittedName>
        <fullName evidence="2">Uncharacterized protein</fullName>
    </submittedName>
</protein>
<dbReference type="Proteomes" id="UP001217918">
    <property type="component" value="Unassembled WGS sequence"/>
</dbReference>
<name>A0AAD9I8P2_9PEZI</name>
<feature type="region of interest" description="Disordered" evidence="1">
    <location>
        <begin position="1"/>
        <end position="275"/>
    </location>
</feature>
<organism evidence="2 3">
    <name type="scientific">Phyllachora maydis</name>
    <dbReference type="NCBI Taxonomy" id="1825666"/>
    <lineage>
        <taxon>Eukaryota</taxon>
        <taxon>Fungi</taxon>
        <taxon>Dikarya</taxon>
        <taxon>Ascomycota</taxon>
        <taxon>Pezizomycotina</taxon>
        <taxon>Sordariomycetes</taxon>
        <taxon>Sordariomycetidae</taxon>
        <taxon>Phyllachorales</taxon>
        <taxon>Phyllachoraceae</taxon>
        <taxon>Phyllachora</taxon>
    </lineage>
</organism>
<evidence type="ECO:0000313" key="3">
    <source>
        <dbReference type="Proteomes" id="UP001217918"/>
    </source>
</evidence>
<gene>
    <name evidence="2" type="ORF">P8C59_007506</name>
</gene>
<evidence type="ECO:0000313" key="2">
    <source>
        <dbReference type="EMBL" id="KAK2073208.1"/>
    </source>
</evidence>
<evidence type="ECO:0000256" key="1">
    <source>
        <dbReference type="SAM" id="MobiDB-lite"/>
    </source>
</evidence>
<feature type="compositionally biased region" description="Basic and acidic residues" evidence="1">
    <location>
        <begin position="256"/>
        <end position="275"/>
    </location>
</feature>
<feature type="compositionally biased region" description="Basic and acidic residues" evidence="1">
    <location>
        <begin position="70"/>
        <end position="80"/>
    </location>
</feature>
<dbReference type="PANTHER" id="PTHR39606:SF1">
    <property type="entry name" value="CELL SURFACE PROTEIN"/>
    <property type="match status" value="1"/>
</dbReference>
<keyword evidence="3" id="KW-1185">Reference proteome</keyword>
<reference evidence="2" key="1">
    <citation type="journal article" date="2023" name="Mol. Plant Microbe Interact.">
        <title>Elucidating the Obligate Nature and Biological Capacity of an Invasive Fungal Corn Pathogen.</title>
        <authorList>
            <person name="MacCready J.S."/>
            <person name="Roggenkamp E.M."/>
            <person name="Gdanetz K."/>
            <person name="Chilvers M.I."/>
        </authorList>
    </citation>
    <scope>NUCLEOTIDE SEQUENCE</scope>
    <source>
        <strain evidence="2">PM02</strain>
    </source>
</reference>
<dbReference type="PANTHER" id="PTHR39606">
    <property type="entry name" value="SURFACE PROTEIN, PUTATIVE-RELATED"/>
    <property type="match status" value="1"/>
</dbReference>
<proteinExistence type="predicted"/>
<feature type="compositionally biased region" description="Low complexity" evidence="1">
    <location>
        <begin position="138"/>
        <end position="150"/>
    </location>
</feature>